<name>A0A2U3AHY9_9BACL</name>
<protein>
    <submittedName>
        <fullName evidence="1">Disulfide oxidoreductase</fullName>
    </submittedName>
</protein>
<dbReference type="Pfam" id="PF07315">
    <property type="entry name" value="DUF1462"/>
    <property type="match status" value="1"/>
</dbReference>
<dbReference type="SUPFAM" id="SSF52833">
    <property type="entry name" value="Thioredoxin-like"/>
    <property type="match status" value="1"/>
</dbReference>
<comment type="caution">
    <text evidence="1">The sequence shown here is derived from an EMBL/GenBank/DDBJ whole genome shotgun (WGS) entry which is preliminary data.</text>
</comment>
<evidence type="ECO:0000313" key="1">
    <source>
        <dbReference type="EMBL" id="PWI24172.1"/>
    </source>
</evidence>
<dbReference type="EMBL" id="QFVR01000027">
    <property type="protein sequence ID" value="PWI24172.1"/>
    <property type="molecule type" value="Genomic_DNA"/>
</dbReference>
<dbReference type="InterPro" id="IPR038218">
    <property type="entry name" value="YuzD-like_sp"/>
</dbReference>
<proteinExistence type="predicted"/>
<accession>A0A2U3AHY9</accession>
<dbReference type="Gene3D" id="3.40.30.30">
    <property type="entry name" value="Hypothetical protein sa0798"/>
    <property type="match status" value="1"/>
</dbReference>
<evidence type="ECO:0000313" key="2">
    <source>
        <dbReference type="Proteomes" id="UP000245938"/>
    </source>
</evidence>
<dbReference type="InterPro" id="IPR009190">
    <property type="entry name" value="DUF1462"/>
</dbReference>
<dbReference type="RefSeq" id="WP_109307229.1">
    <property type="nucleotide sequence ID" value="NZ_BJUF01000035.1"/>
</dbReference>
<keyword evidence="2" id="KW-1185">Reference proteome</keyword>
<dbReference type="Proteomes" id="UP000245938">
    <property type="component" value="Unassembled WGS sequence"/>
</dbReference>
<sequence>MSEHAVIVEILGASIQCASCVNAPSSIDTYEWLEAAIGRKYPDQPFTITYINIEEPIVDARHMEWVEKINNDELFYPLVLVNNTVVGEGFIQLPPVYKALEQFGFQAPAK</sequence>
<dbReference type="AlphaFoldDB" id="A0A2U3AHY9"/>
<reference evidence="1 2" key="1">
    <citation type="submission" date="2018-05" db="EMBL/GenBank/DDBJ databases">
        <title>Kurthia sibirica genome sequence.</title>
        <authorList>
            <person name="Maclea K.S."/>
            <person name="Goen A.E."/>
        </authorList>
    </citation>
    <scope>NUCLEOTIDE SEQUENCE [LARGE SCALE GENOMIC DNA]</scope>
    <source>
        <strain evidence="1 2">ATCC 49154</strain>
    </source>
</reference>
<organism evidence="1 2">
    <name type="scientific">Kurthia sibirica</name>
    <dbReference type="NCBI Taxonomy" id="202750"/>
    <lineage>
        <taxon>Bacteria</taxon>
        <taxon>Bacillati</taxon>
        <taxon>Bacillota</taxon>
        <taxon>Bacilli</taxon>
        <taxon>Bacillales</taxon>
        <taxon>Caryophanaceae</taxon>
        <taxon>Kurthia</taxon>
    </lineage>
</organism>
<gene>
    <name evidence="1" type="ORF">DEX24_15010</name>
</gene>
<dbReference type="InterPro" id="IPR036249">
    <property type="entry name" value="Thioredoxin-like_sf"/>
</dbReference>
<dbReference type="OrthoDB" id="2389679at2"/>